<reference evidence="1" key="1">
    <citation type="submission" date="2021-01" db="EMBL/GenBank/DDBJ databases">
        <title>Whole genome shotgun sequence of Planosporangium mesophilum NBRC 109066.</title>
        <authorList>
            <person name="Komaki H."/>
            <person name="Tamura T."/>
        </authorList>
    </citation>
    <scope>NUCLEOTIDE SEQUENCE</scope>
    <source>
        <strain evidence="1">NBRC 109066</strain>
    </source>
</reference>
<organism evidence="1 2">
    <name type="scientific">Planosporangium mesophilum</name>
    <dbReference type="NCBI Taxonomy" id="689768"/>
    <lineage>
        <taxon>Bacteria</taxon>
        <taxon>Bacillati</taxon>
        <taxon>Actinomycetota</taxon>
        <taxon>Actinomycetes</taxon>
        <taxon>Micromonosporales</taxon>
        <taxon>Micromonosporaceae</taxon>
        <taxon>Planosporangium</taxon>
    </lineage>
</organism>
<dbReference type="EMBL" id="BOON01000046">
    <property type="protein sequence ID" value="GII25135.1"/>
    <property type="molecule type" value="Genomic_DNA"/>
</dbReference>
<protein>
    <submittedName>
        <fullName evidence="1">Uncharacterized protein</fullName>
    </submittedName>
</protein>
<keyword evidence="2" id="KW-1185">Reference proteome</keyword>
<evidence type="ECO:0000313" key="1">
    <source>
        <dbReference type="EMBL" id="GII25135.1"/>
    </source>
</evidence>
<dbReference type="RefSeq" id="WP_168117885.1">
    <property type="nucleotide sequence ID" value="NZ_BOON01000046.1"/>
</dbReference>
<dbReference type="Gene3D" id="3.40.830.10">
    <property type="entry name" value="LigB-like"/>
    <property type="match status" value="1"/>
</dbReference>
<accession>A0A8J3TDG9</accession>
<proteinExistence type="predicted"/>
<dbReference type="Proteomes" id="UP000599074">
    <property type="component" value="Unassembled WGS sequence"/>
</dbReference>
<evidence type="ECO:0000313" key="2">
    <source>
        <dbReference type="Proteomes" id="UP000599074"/>
    </source>
</evidence>
<sequence length="244" mass="25251">MILSAALCPSPPLLVRELSGADPAAAELREACSAAVAMLTASAPDVIAVVGAADRTETWPTDARLDLSGYGGPPGPGVARPAPLAVGMGALLLDEVGYRGPRLLRSVGPDEPLSGYHRVAAEIDAAAPRVGLLVMADGTARRTLRAPGYLDERAAPFDAEIQRAVSTGDLATLQALDRALARELMATGWPALQVLGAAFGDRRMSTKVRYADAPFGVGYLVATVGDLGRVAGRQAHQVPKILRG</sequence>
<comment type="caution">
    <text evidence="1">The sequence shown here is derived from an EMBL/GenBank/DDBJ whole genome shotgun (WGS) entry which is preliminary data.</text>
</comment>
<name>A0A8J3TDG9_9ACTN</name>
<dbReference type="AlphaFoldDB" id="A0A8J3TDG9"/>
<gene>
    <name evidence="1" type="ORF">Pme01_47320</name>
</gene>